<evidence type="ECO:0000313" key="2">
    <source>
        <dbReference type="EMBL" id="KKO46785.1"/>
    </source>
</evidence>
<dbReference type="STRING" id="336831.WG68_02190"/>
<keyword evidence="1" id="KW-0812">Transmembrane</keyword>
<dbReference type="InterPro" id="IPR007401">
    <property type="entry name" value="DUF454"/>
</dbReference>
<dbReference type="OrthoDB" id="9816293at2"/>
<evidence type="ECO:0000313" key="3">
    <source>
        <dbReference type="Proteomes" id="UP000034228"/>
    </source>
</evidence>
<dbReference type="AlphaFoldDB" id="A0A0M2VAX3"/>
<keyword evidence="3" id="KW-1185">Reference proteome</keyword>
<keyword evidence="1" id="KW-0472">Membrane</keyword>
<dbReference type="PANTHER" id="PTHR35813:SF1">
    <property type="entry name" value="INNER MEMBRANE PROTEIN YBAN"/>
    <property type="match status" value="1"/>
</dbReference>
<name>A0A0M2VAX3_9GAMM</name>
<dbReference type="PATRIC" id="fig|336831.14.peg.3594"/>
<dbReference type="PANTHER" id="PTHR35813">
    <property type="entry name" value="INNER MEMBRANE PROTEIN YBAN"/>
    <property type="match status" value="1"/>
</dbReference>
<sequence>MWALGKMLLWRLLALGSLALGLIGIPLPGLPTVPFIILSAWSAGKGWPALEQRLLAHPQLGPSILAWRQHGVVPRRAKYLATGMMLLSLVLLQLSQAPLLLKLVLPCFLLLVALWLWRRPEQAIQEHDDDKAD</sequence>
<dbReference type="Proteomes" id="UP000034228">
    <property type="component" value="Unassembled WGS sequence"/>
</dbReference>
<gene>
    <name evidence="2" type="ORF">WG68_02190</name>
</gene>
<dbReference type="RefSeq" id="WP_046556031.1">
    <property type="nucleotide sequence ID" value="NZ_LAHO01000002.1"/>
</dbReference>
<protein>
    <recommendedName>
        <fullName evidence="4">Inner membrane protein</fullName>
    </recommendedName>
</protein>
<feature type="transmembrane region" description="Helical" evidence="1">
    <location>
        <begin position="100"/>
        <end position="117"/>
    </location>
</feature>
<accession>A0A0M2VAX3</accession>
<evidence type="ECO:0000256" key="1">
    <source>
        <dbReference type="SAM" id="Phobius"/>
    </source>
</evidence>
<evidence type="ECO:0008006" key="4">
    <source>
        <dbReference type="Google" id="ProtNLM"/>
    </source>
</evidence>
<dbReference type="Pfam" id="PF04304">
    <property type="entry name" value="DUF454"/>
    <property type="match status" value="1"/>
</dbReference>
<keyword evidence="1" id="KW-1133">Transmembrane helix</keyword>
<proteinExistence type="predicted"/>
<comment type="caution">
    <text evidence="2">The sequence shown here is derived from an EMBL/GenBank/DDBJ whole genome shotgun (WGS) entry which is preliminary data.</text>
</comment>
<reference evidence="2 3" key="1">
    <citation type="submission" date="2015-03" db="EMBL/GenBank/DDBJ databases">
        <title>Draft genome sequences of two protease-producing strains of Arsukibacterium isolated from two cold and alkaline environments.</title>
        <authorList>
            <person name="Lylloff J.E."/>
            <person name="Skov L.B."/>
            <person name="Jepsen M."/>
            <person name="Hallin P.F."/>
            <person name="Sorensen S.J."/>
            <person name="Stougaard P."/>
            <person name="Glaring M.A."/>
        </authorList>
    </citation>
    <scope>NUCLEOTIDE SEQUENCE [LARGE SCALE GENOMIC DNA]</scope>
    <source>
        <strain evidence="2 3">GCM72</strain>
    </source>
</reference>
<dbReference type="GO" id="GO:0005886">
    <property type="term" value="C:plasma membrane"/>
    <property type="evidence" value="ECO:0007669"/>
    <property type="project" value="TreeGrafter"/>
</dbReference>
<organism evidence="2 3">
    <name type="scientific">Arsukibacterium ikkense</name>
    <dbReference type="NCBI Taxonomy" id="336831"/>
    <lineage>
        <taxon>Bacteria</taxon>
        <taxon>Pseudomonadati</taxon>
        <taxon>Pseudomonadota</taxon>
        <taxon>Gammaproteobacteria</taxon>
        <taxon>Chromatiales</taxon>
        <taxon>Chromatiaceae</taxon>
        <taxon>Arsukibacterium</taxon>
    </lineage>
</organism>
<dbReference type="EMBL" id="LAHO01000002">
    <property type="protein sequence ID" value="KKO46785.1"/>
    <property type="molecule type" value="Genomic_DNA"/>
</dbReference>